<proteinExistence type="predicted"/>
<keyword evidence="3" id="KW-1185">Reference proteome</keyword>
<organism evidence="2 3">
    <name type="scientific">Spartinivicinus poritis</name>
    <dbReference type="NCBI Taxonomy" id="2994640"/>
    <lineage>
        <taxon>Bacteria</taxon>
        <taxon>Pseudomonadati</taxon>
        <taxon>Pseudomonadota</taxon>
        <taxon>Gammaproteobacteria</taxon>
        <taxon>Oceanospirillales</taxon>
        <taxon>Zooshikellaceae</taxon>
        <taxon>Spartinivicinus</taxon>
    </lineage>
</organism>
<accession>A0ABT5UHM9</accession>
<dbReference type="Pfam" id="PF12759">
    <property type="entry name" value="HTH_Tnp_IS1"/>
    <property type="match status" value="1"/>
</dbReference>
<dbReference type="InterPro" id="IPR036388">
    <property type="entry name" value="WH-like_DNA-bd_sf"/>
</dbReference>
<evidence type="ECO:0000259" key="1">
    <source>
        <dbReference type="Pfam" id="PF12759"/>
    </source>
</evidence>
<dbReference type="Proteomes" id="UP001528823">
    <property type="component" value="Unassembled WGS sequence"/>
</dbReference>
<dbReference type="EMBL" id="JAPMOU010000094">
    <property type="protein sequence ID" value="MDE1465863.1"/>
    <property type="molecule type" value="Genomic_DNA"/>
</dbReference>
<reference evidence="2 3" key="1">
    <citation type="submission" date="2022-11" db="EMBL/GenBank/DDBJ databases">
        <title>Spartinivicinus poritis sp. nov., isolated from scleractinian coral Porites lutea.</title>
        <authorList>
            <person name="Zhang G."/>
            <person name="Cai L."/>
            <person name="Wei Q."/>
        </authorList>
    </citation>
    <scope>NUCLEOTIDE SEQUENCE [LARGE SCALE GENOMIC DNA]</scope>
    <source>
        <strain evidence="2 3">A2-2</strain>
    </source>
</reference>
<dbReference type="InterPro" id="IPR005063">
    <property type="entry name" value="Transposase_27"/>
</dbReference>
<comment type="caution">
    <text evidence="2">The sequence shown here is derived from an EMBL/GenBank/DDBJ whole genome shotgun (WGS) entry which is preliminary data.</text>
</comment>
<feature type="domain" description="Insertion element IS1 protein InsA helix-turn-helix" evidence="1">
    <location>
        <begin position="30"/>
        <end position="72"/>
    </location>
</feature>
<protein>
    <submittedName>
        <fullName evidence="2">IS1 family transposase</fullName>
    </submittedName>
</protein>
<dbReference type="InterPro" id="IPR051252">
    <property type="entry name" value="IS1_transposase_InsA"/>
</dbReference>
<dbReference type="NCBIfam" id="NF033558">
    <property type="entry name" value="transpos_IS1"/>
    <property type="match status" value="1"/>
</dbReference>
<dbReference type="PANTHER" id="PTHR47923:SF1">
    <property type="entry name" value="INSERTION ELEMENT IS1 1 PROTEIN INSA-RELATED"/>
    <property type="match status" value="1"/>
</dbReference>
<gene>
    <name evidence="2" type="ORF">ORQ98_28250</name>
</gene>
<dbReference type="Gene3D" id="1.10.10.10">
    <property type="entry name" value="Winged helix-like DNA-binding domain superfamily/Winged helix DNA-binding domain"/>
    <property type="match status" value="1"/>
</dbReference>
<dbReference type="InterPro" id="IPR024431">
    <property type="entry name" value="InsA_HTH_dom"/>
</dbReference>
<evidence type="ECO:0000313" key="3">
    <source>
        <dbReference type="Proteomes" id="UP001528823"/>
    </source>
</evidence>
<name>A0ABT5UHM9_9GAMM</name>
<sequence length="172" mass="19584">MVILRGCTPEGKQRYLCKNESCKKSFLLDYSNKAYQPGVKETIIDMMLNGSGIRDIARVLSVSSNTVTDTIKKEAKLHGVNKALLEKPDDTQVNLEKVLVAEVDEMWSFVKKKANQRWLWHAIDTVSGNVLAYILDSRKDKAFIKLKSLLKLNYFVRMTGELIAIIFLKRST</sequence>
<dbReference type="Pfam" id="PF03400">
    <property type="entry name" value="DDE_Tnp_IS1"/>
    <property type="match status" value="1"/>
</dbReference>
<dbReference type="PANTHER" id="PTHR47923">
    <property type="entry name" value="INSERTION ELEMENT IS1 1 PROTEIN INSA-RELATED"/>
    <property type="match status" value="1"/>
</dbReference>
<evidence type="ECO:0000313" key="2">
    <source>
        <dbReference type="EMBL" id="MDE1465863.1"/>
    </source>
</evidence>